<keyword evidence="2" id="KW-1185">Reference proteome</keyword>
<accession>A0A8J6P8P5</accession>
<dbReference type="AlphaFoldDB" id="A0A8J6P8P5"/>
<dbReference type="EMBL" id="JACRTL010000005">
    <property type="protein sequence ID" value="MBC8611429.1"/>
    <property type="molecule type" value="Genomic_DNA"/>
</dbReference>
<gene>
    <name evidence="1" type="ORF">H8702_09985</name>
</gene>
<protein>
    <submittedName>
        <fullName evidence="1">Uncharacterized protein</fullName>
    </submittedName>
</protein>
<evidence type="ECO:0000313" key="2">
    <source>
        <dbReference type="Proteomes" id="UP000632659"/>
    </source>
</evidence>
<reference evidence="1" key="1">
    <citation type="submission" date="2020-08" db="EMBL/GenBank/DDBJ databases">
        <title>Genome public.</title>
        <authorList>
            <person name="Liu C."/>
            <person name="Sun Q."/>
        </authorList>
    </citation>
    <scope>NUCLEOTIDE SEQUENCE</scope>
    <source>
        <strain evidence="1">NSJ-15</strain>
    </source>
</reference>
<comment type="caution">
    <text evidence="1">The sequence shown here is derived from an EMBL/GenBank/DDBJ whole genome shotgun (WGS) entry which is preliminary data.</text>
</comment>
<dbReference type="Proteomes" id="UP000632659">
    <property type="component" value="Unassembled WGS sequence"/>
</dbReference>
<name>A0A8J6P8P5_9FIRM</name>
<organism evidence="1 2">
    <name type="scientific">Massiliimalia timonensis</name>
    <dbReference type="NCBI Taxonomy" id="1987501"/>
    <lineage>
        <taxon>Bacteria</taxon>
        <taxon>Bacillati</taxon>
        <taxon>Bacillota</taxon>
        <taxon>Clostridia</taxon>
        <taxon>Eubacteriales</taxon>
        <taxon>Oscillospiraceae</taxon>
        <taxon>Massiliimalia</taxon>
    </lineage>
</organism>
<dbReference type="RefSeq" id="WP_187536643.1">
    <property type="nucleotide sequence ID" value="NZ_JACRTL010000005.1"/>
</dbReference>
<evidence type="ECO:0000313" key="1">
    <source>
        <dbReference type="EMBL" id="MBC8611429.1"/>
    </source>
</evidence>
<sequence>MNIHFSRISSDFFRTYPKPCRYAEQQKTSLISTNKIHRSVIQYGKESGVAALHKHTQSYRLLEWIAVCGELPFLNLDLLPVKPDYLSKLLTALKREGWIRCIYKDKLRSYRLTKKAKMLLLKNDPKRFAFYLTGNVDTNLCRREISRRLRLQHTAQAKLMQLRAGICLFRDQKAGIFEQTYQGRDNLSFPVYYDSREIREMEIGHMIGNSRATGILITSDAVYVVYNTGSGILKWMPAAEKRLKAQLEYLLQYSGRTHELKNHEFRGLMFGDTMKEAYRLMESQGGRKDNWFCPDNIFTAFHFIPLNSCGVKMLKRLCDQVKRPFHDTWKLGFYHNSLQPLDARDFDMVKIRQYREWIEDYGASGKILCYDFQKPEPGSNWNNGLKWVSEYEKE</sequence>
<proteinExistence type="predicted"/>